<sequence>MRKNFRVESSRLLAMEGKDECNFFEAMLKHIGIEDVQLVDIGGKDKFKVEFPLLYNSPGFSEVRSLGFIRDAEDKKADAAFSSIRSVLEKHHLPMPNATKTIIDGKNDQGKDIRIGIFIDGKNDQGKDIRIGIFIMPNNADKGMLEDRCLASVREESVFSCVDEYVKCCLAVLPENERHLNRSKTKVQTYLAARKDIANSLGIGAHKGYWNLDHPSFDAIKEFLRELSGDPKSQIS</sequence>
<protein>
    <submittedName>
        <fullName evidence="1">Uncharacterized protein</fullName>
    </submittedName>
</protein>
<dbReference type="InterPro" id="IPR024508">
    <property type="entry name" value="DUF3226"/>
</dbReference>
<name>A0A450V123_9GAMM</name>
<gene>
    <name evidence="1" type="ORF">BECKLFY1418B_GA0070995_11224</name>
</gene>
<proteinExistence type="predicted"/>
<dbReference type="EMBL" id="CAADFF010000122">
    <property type="protein sequence ID" value="VFJ98510.1"/>
    <property type="molecule type" value="Genomic_DNA"/>
</dbReference>
<organism evidence="1">
    <name type="scientific">Candidatus Kentrum sp. LFY</name>
    <dbReference type="NCBI Taxonomy" id="2126342"/>
    <lineage>
        <taxon>Bacteria</taxon>
        <taxon>Pseudomonadati</taxon>
        <taxon>Pseudomonadota</taxon>
        <taxon>Gammaproteobacteria</taxon>
        <taxon>Candidatus Kentrum</taxon>
    </lineage>
</organism>
<evidence type="ECO:0000313" key="1">
    <source>
        <dbReference type="EMBL" id="VFJ98510.1"/>
    </source>
</evidence>
<reference evidence="1" key="1">
    <citation type="submission" date="2019-02" db="EMBL/GenBank/DDBJ databases">
        <authorList>
            <person name="Gruber-Vodicka R. H."/>
            <person name="Seah K. B. B."/>
        </authorList>
    </citation>
    <scope>NUCLEOTIDE SEQUENCE</scope>
    <source>
        <strain evidence="1">BECK_M7</strain>
    </source>
</reference>
<dbReference type="Pfam" id="PF11536">
    <property type="entry name" value="DUF3226"/>
    <property type="match status" value="1"/>
</dbReference>
<accession>A0A450V123</accession>
<dbReference type="AlphaFoldDB" id="A0A450V123"/>